<feature type="region of interest" description="Disordered" evidence="17">
    <location>
        <begin position="675"/>
        <end position="694"/>
    </location>
</feature>
<reference evidence="21" key="1">
    <citation type="submission" date="2025-08" db="UniProtKB">
        <authorList>
            <consortium name="RefSeq"/>
        </authorList>
    </citation>
    <scope>IDENTIFICATION</scope>
    <source>
        <tissue evidence="21">Muscle</tissue>
    </source>
</reference>
<keyword evidence="7 16" id="KW-0227">DNA damage</keyword>
<dbReference type="SUPFAM" id="SSF88723">
    <property type="entry name" value="PIN domain-like"/>
    <property type="match status" value="1"/>
</dbReference>
<keyword evidence="8 16" id="KW-0228">DNA excision</keyword>
<feature type="compositionally biased region" description="Low complexity" evidence="17">
    <location>
        <begin position="680"/>
        <end position="694"/>
    </location>
</feature>
<dbReference type="PRINTS" id="PR00853">
    <property type="entry name" value="XPGRADSUPER"/>
</dbReference>
<feature type="region of interest" description="Disordered" evidence="17">
    <location>
        <begin position="527"/>
        <end position="574"/>
    </location>
</feature>
<dbReference type="Gene3D" id="1.10.150.20">
    <property type="entry name" value="5' to 3' exonuclease, C-terminal subdomain"/>
    <property type="match status" value="1"/>
</dbReference>
<dbReference type="EC" id="3.1.-.-" evidence="16"/>
<dbReference type="InterPro" id="IPR019974">
    <property type="entry name" value="XPG_CS"/>
</dbReference>
<feature type="region of interest" description="Disordered" evidence="17">
    <location>
        <begin position="719"/>
        <end position="743"/>
    </location>
</feature>
<feature type="compositionally biased region" description="Polar residues" evidence="17">
    <location>
        <begin position="637"/>
        <end position="648"/>
    </location>
</feature>
<dbReference type="SMART" id="SM00279">
    <property type="entry name" value="HhH2"/>
    <property type="match status" value="1"/>
</dbReference>
<dbReference type="Pfam" id="PF00752">
    <property type="entry name" value="XPG_N"/>
    <property type="match status" value="1"/>
</dbReference>
<dbReference type="SMART" id="SM00484">
    <property type="entry name" value="XPGI"/>
    <property type="match status" value="1"/>
</dbReference>
<evidence type="ECO:0000259" key="19">
    <source>
        <dbReference type="SMART" id="SM00485"/>
    </source>
</evidence>
<evidence type="ECO:0000256" key="1">
    <source>
        <dbReference type="ARBA" id="ARBA00004123"/>
    </source>
</evidence>
<keyword evidence="6" id="KW-0255">Endonuclease</keyword>
<dbReference type="SMART" id="SM00485">
    <property type="entry name" value="XPGN"/>
    <property type="match status" value="1"/>
</dbReference>
<keyword evidence="14 16" id="KW-0234">DNA repair</keyword>
<evidence type="ECO:0000256" key="4">
    <source>
        <dbReference type="ARBA" id="ARBA00022722"/>
    </source>
</evidence>
<dbReference type="InterPro" id="IPR036279">
    <property type="entry name" value="5-3_exonuclease_C_sf"/>
</dbReference>
<feature type="domain" description="XPG-I" evidence="18">
    <location>
        <begin position="138"/>
        <end position="211"/>
    </location>
</feature>
<dbReference type="InterPro" id="IPR029060">
    <property type="entry name" value="PIN-like_dom_sf"/>
</dbReference>
<keyword evidence="5 16" id="KW-0479">Metal-binding</keyword>
<keyword evidence="9 16" id="KW-0378">Hydrolase</keyword>
<evidence type="ECO:0000313" key="20">
    <source>
        <dbReference type="Proteomes" id="UP000694941"/>
    </source>
</evidence>
<dbReference type="PANTHER" id="PTHR11081">
    <property type="entry name" value="FLAP ENDONUCLEASE FAMILY MEMBER"/>
    <property type="match status" value="1"/>
</dbReference>
<dbReference type="SUPFAM" id="SSF47807">
    <property type="entry name" value="5' to 3' exonuclease, C-terminal subdomain"/>
    <property type="match status" value="1"/>
</dbReference>
<keyword evidence="20" id="KW-1185">Reference proteome</keyword>
<comment type="subcellular location">
    <subcellularLocation>
        <location evidence="1 16">Nucleus</location>
    </subcellularLocation>
</comment>
<sequence length="772" mass="86731">MGIQGLLPFLRKASREVNVNVFAGVTAGVDAYCWLHKGAFSCAEKLVKGEKTDGYVLYCMKMVNLLLGAGIKPVLVFDGRHLPSKKVTEQKRRENREKSRKKAKEYLREGKLKEARECFQRSVDVTSEMAHELIKACRQKGVDCIVAPYEADAQLAYLNKIGIVQIVITEDSDLILFGCEKILFKMDTGGRGILVEKTKIPVSMGNHAESFTFDKFRYMCILSGCDYLPSLPGIGLAKSCKFFSLTTNPNLEMVLPKVPTYLKMPNLEVSSIYKENFIKANNTFLYQLVFCPLQRRLVPLNPYPKDIEPETLTYAGEYFDDALQFALGNLHVHTMKPVDNFNPDKAKIPKSMTWSGKENSMLRLSIWDKNYKVSESSEEKLQYVSRIPSTHGKELALRTDQVLHSITPKKRTRENKVLVPVNTAPSDEELFSMYMSPSPHSAKKCKVESNDPSAVPQVIAETPEKPKSILNKFKVCGNKLTSTPVVRSRFFFKSPPQENTTVHKNEHSEVSWLDEIDKQYNSLQIDLPTASQQPGKEVVNGENVNMDGDDPESETTANFGSTRNRKQKTSFQDEIETSLDDSLLSSSGRDSRSFQWKRDKLQTLFSFQKKNSSLCLQSSPASQSSYKPIHPLEENSDGSQGSSPLTNCSIDQESFHLSQDSGKLSESQPCTSFLDDEELSPLSSTPISHESSSPSEVAQLTDALVSTATQKNRYFTGNKRETGKCRRMGLSKKPAETTTGTKKQLSLKESLFKFQFERKKQVFKSVVQHPSS</sequence>
<evidence type="ECO:0000256" key="7">
    <source>
        <dbReference type="ARBA" id="ARBA00022763"/>
    </source>
</evidence>
<comment type="function">
    <text evidence="16">5'-&gt;3' double-stranded DNA exonuclease which may also possess a cryptic 3'-&gt;5' double-stranded DNA exonuclease activity. Functions in DNA mismatch repair.</text>
</comment>
<dbReference type="InterPro" id="IPR008918">
    <property type="entry name" value="HhH2"/>
</dbReference>
<evidence type="ECO:0000256" key="14">
    <source>
        <dbReference type="ARBA" id="ARBA00023204"/>
    </source>
</evidence>
<gene>
    <name evidence="21" type="primary">LOC106469372</name>
</gene>
<evidence type="ECO:0000256" key="2">
    <source>
        <dbReference type="ARBA" id="ARBA00010563"/>
    </source>
</evidence>
<feature type="region of interest" description="Disordered" evidence="17">
    <location>
        <begin position="617"/>
        <end position="648"/>
    </location>
</feature>
<evidence type="ECO:0000256" key="5">
    <source>
        <dbReference type="ARBA" id="ARBA00022723"/>
    </source>
</evidence>
<feature type="compositionally biased region" description="Polar residues" evidence="17">
    <location>
        <begin position="617"/>
        <end position="626"/>
    </location>
</feature>
<proteinExistence type="inferred from homology"/>
<evidence type="ECO:0000313" key="21">
    <source>
        <dbReference type="RefSeq" id="XP_013785317.2"/>
    </source>
</evidence>
<dbReference type="Pfam" id="PF00867">
    <property type="entry name" value="XPG_I"/>
    <property type="match status" value="1"/>
</dbReference>
<evidence type="ECO:0000256" key="3">
    <source>
        <dbReference type="ARBA" id="ARBA00020324"/>
    </source>
</evidence>
<evidence type="ECO:0000256" key="6">
    <source>
        <dbReference type="ARBA" id="ARBA00022759"/>
    </source>
</evidence>
<evidence type="ECO:0000256" key="17">
    <source>
        <dbReference type="SAM" id="MobiDB-lite"/>
    </source>
</evidence>
<dbReference type="InterPro" id="IPR037315">
    <property type="entry name" value="EXO1_H3TH"/>
</dbReference>
<evidence type="ECO:0000259" key="18">
    <source>
        <dbReference type="SMART" id="SM00484"/>
    </source>
</evidence>
<dbReference type="RefSeq" id="XP_013785317.2">
    <property type="nucleotide sequence ID" value="XM_013929863.2"/>
</dbReference>
<keyword evidence="12 16" id="KW-0267">Excision nuclease</keyword>
<keyword evidence="10 16" id="KW-0269">Exonuclease</keyword>
<dbReference type="InterPro" id="IPR044752">
    <property type="entry name" value="PIN-like_EXO1"/>
</dbReference>
<dbReference type="Proteomes" id="UP000694941">
    <property type="component" value="Unplaced"/>
</dbReference>
<evidence type="ECO:0000256" key="15">
    <source>
        <dbReference type="ARBA" id="ARBA00023242"/>
    </source>
</evidence>
<keyword evidence="15 16" id="KW-0539">Nucleus</keyword>
<comment type="cofactor">
    <cofactor evidence="16">
        <name>Mg(2+)</name>
        <dbReference type="ChEBI" id="CHEBI:18420"/>
    </cofactor>
    <text evidence="16">Binds 2 magnesium ions per subunit. They probably participate in the reaction catalyzed by the enzyme. May bind an additional third magnesium ion after substrate binding.</text>
</comment>
<dbReference type="PROSITE" id="PS00841">
    <property type="entry name" value="XPG_1"/>
    <property type="match status" value="1"/>
</dbReference>
<dbReference type="GeneID" id="106469372"/>
<organism evidence="20 21">
    <name type="scientific">Limulus polyphemus</name>
    <name type="common">Atlantic horseshoe crab</name>
    <dbReference type="NCBI Taxonomy" id="6850"/>
    <lineage>
        <taxon>Eukaryota</taxon>
        <taxon>Metazoa</taxon>
        <taxon>Ecdysozoa</taxon>
        <taxon>Arthropoda</taxon>
        <taxon>Chelicerata</taxon>
        <taxon>Merostomata</taxon>
        <taxon>Xiphosura</taxon>
        <taxon>Limulidae</taxon>
        <taxon>Limulus</taxon>
    </lineage>
</organism>
<evidence type="ECO:0000256" key="10">
    <source>
        <dbReference type="ARBA" id="ARBA00022839"/>
    </source>
</evidence>
<keyword evidence="11 16" id="KW-0460">Magnesium</keyword>
<evidence type="ECO:0000256" key="9">
    <source>
        <dbReference type="ARBA" id="ARBA00022801"/>
    </source>
</evidence>
<keyword evidence="4 16" id="KW-0540">Nuclease</keyword>
<keyword evidence="13 16" id="KW-0238">DNA-binding</keyword>
<evidence type="ECO:0000256" key="13">
    <source>
        <dbReference type="ARBA" id="ARBA00023125"/>
    </source>
</evidence>
<evidence type="ECO:0000256" key="8">
    <source>
        <dbReference type="ARBA" id="ARBA00022769"/>
    </source>
</evidence>
<dbReference type="Gene3D" id="3.40.50.1010">
    <property type="entry name" value="5'-nuclease"/>
    <property type="match status" value="1"/>
</dbReference>
<dbReference type="InterPro" id="IPR006084">
    <property type="entry name" value="XPG/Rad2"/>
</dbReference>
<evidence type="ECO:0000256" key="16">
    <source>
        <dbReference type="RuleBase" id="RU910737"/>
    </source>
</evidence>
<dbReference type="InterPro" id="IPR006085">
    <property type="entry name" value="XPG_DNA_repair_N"/>
</dbReference>
<accession>A0ABM1BN33</accession>
<dbReference type="CDD" id="cd09908">
    <property type="entry name" value="H3TH_EXO1"/>
    <property type="match status" value="1"/>
</dbReference>
<dbReference type="PANTHER" id="PTHR11081:SF8">
    <property type="entry name" value="EXONUCLEASE 1"/>
    <property type="match status" value="1"/>
</dbReference>
<comment type="similarity">
    <text evidence="2 16">Belongs to the XPG/RAD2 endonuclease family. EXO1 subfamily.</text>
</comment>
<evidence type="ECO:0000256" key="12">
    <source>
        <dbReference type="ARBA" id="ARBA00022881"/>
    </source>
</evidence>
<evidence type="ECO:0000256" key="11">
    <source>
        <dbReference type="ARBA" id="ARBA00022842"/>
    </source>
</evidence>
<protein>
    <recommendedName>
        <fullName evidence="3 16">Exonuclease 1</fullName>
        <ecNumber evidence="16">3.1.-.-</ecNumber>
    </recommendedName>
</protein>
<dbReference type="CDD" id="cd09857">
    <property type="entry name" value="PIN_EXO1"/>
    <property type="match status" value="1"/>
</dbReference>
<feature type="domain" description="XPG N-terminal" evidence="19">
    <location>
        <begin position="1"/>
        <end position="99"/>
    </location>
</feature>
<name>A0ABM1BN33_LIMPO</name>
<dbReference type="InterPro" id="IPR006086">
    <property type="entry name" value="XPG-I_dom"/>
</dbReference>
<dbReference type="PROSITE" id="PS00842">
    <property type="entry name" value="XPG_2"/>
    <property type="match status" value="1"/>
</dbReference>